<accession>A0ABQ1GFX8</accession>
<dbReference type="RefSeq" id="WP_188431462.1">
    <property type="nucleotide sequence ID" value="NZ_BMEX01000004.1"/>
</dbReference>
<dbReference type="PANTHER" id="PTHR34655">
    <property type="entry name" value="CONSERVED WITHIN P. AEROPHILUM"/>
    <property type="match status" value="1"/>
</dbReference>
<comment type="caution">
    <text evidence="1">The sequence shown here is derived from an EMBL/GenBank/DDBJ whole genome shotgun (WGS) entry which is preliminary data.</text>
</comment>
<evidence type="ECO:0000313" key="2">
    <source>
        <dbReference type="Proteomes" id="UP000617979"/>
    </source>
</evidence>
<gene>
    <name evidence="1" type="ORF">GCM10007416_14920</name>
</gene>
<reference evidence="2" key="1">
    <citation type="journal article" date="2019" name="Int. J. Syst. Evol. Microbiol.">
        <title>The Global Catalogue of Microorganisms (GCM) 10K type strain sequencing project: providing services to taxonomists for standard genome sequencing and annotation.</title>
        <authorList>
            <consortium name="The Broad Institute Genomics Platform"/>
            <consortium name="The Broad Institute Genome Sequencing Center for Infectious Disease"/>
            <person name="Wu L."/>
            <person name="Ma J."/>
        </authorList>
    </citation>
    <scope>NUCLEOTIDE SEQUENCE [LARGE SCALE GENOMIC DNA]</scope>
    <source>
        <strain evidence="2">CGMCC 1.12404</strain>
    </source>
</reference>
<dbReference type="InterPro" id="IPR032836">
    <property type="entry name" value="DsrE2-like"/>
</dbReference>
<sequence>MADKRVAIIAGNGALDDAYKILNIASAAAATDAEVSIFFTFEGLNIIHRQNHQHLQMGSGKEHFVQGFKRAHVPSIGEILEIARESGVQMIACQMTMDVMGLKKEELIDGVEVGGAATFLDFAYDADITLTF</sequence>
<keyword evidence="2" id="KW-1185">Reference proteome</keyword>
<dbReference type="SUPFAM" id="SSF75169">
    <property type="entry name" value="DsrEFH-like"/>
    <property type="match status" value="1"/>
</dbReference>
<organism evidence="1 2">
    <name type="scientific">Kroppenstedtia guangzhouensis</name>
    <dbReference type="NCBI Taxonomy" id="1274356"/>
    <lineage>
        <taxon>Bacteria</taxon>
        <taxon>Bacillati</taxon>
        <taxon>Bacillota</taxon>
        <taxon>Bacilli</taxon>
        <taxon>Bacillales</taxon>
        <taxon>Thermoactinomycetaceae</taxon>
        <taxon>Kroppenstedtia</taxon>
    </lineage>
</organism>
<protein>
    <recommendedName>
        <fullName evidence="3">Peroxiredoxin family protein</fullName>
    </recommendedName>
</protein>
<dbReference type="EMBL" id="BMEX01000004">
    <property type="protein sequence ID" value="GGA42891.1"/>
    <property type="molecule type" value="Genomic_DNA"/>
</dbReference>
<evidence type="ECO:0008006" key="3">
    <source>
        <dbReference type="Google" id="ProtNLM"/>
    </source>
</evidence>
<dbReference type="Pfam" id="PF13686">
    <property type="entry name" value="DrsE_2"/>
    <property type="match status" value="1"/>
</dbReference>
<proteinExistence type="predicted"/>
<evidence type="ECO:0000313" key="1">
    <source>
        <dbReference type="EMBL" id="GGA42891.1"/>
    </source>
</evidence>
<dbReference type="PANTHER" id="PTHR34655:SF2">
    <property type="entry name" value="PEROXIREDOXIN FAMILY PROTEIN"/>
    <property type="match status" value="1"/>
</dbReference>
<dbReference type="InterPro" id="IPR027396">
    <property type="entry name" value="DsrEFH-like"/>
</dbReference>
<dbReference type="Gene3D" id="3.40.1260.10">
    <property type="entry name" value="DsrEFH-like"/>
    <property type="match status" value="1"/>
</dbReference>
<name>A0ABQ1GFX8_9BACL</name>
<dbReference type="Proteomes" id="UP000617979">
    <property type="component" value="Unassembled WGS sequence"/>
</dbReference>